<feature type="chain" id="PRO_5004813304" description="Alginate export domain-containing protein" evidence="1">
    <location>
        <begin position="21"/>
        <end position="431"/>
    </location>
</feature>
<evidence type="ECO:0000259" key="2">
    <source>
        <dbReference type="Pfam" id="PF13372"/>
    </source>
</evidence>
<sequence>MKKFILTLGILLGLYGTTTAQTEEPEQKPFRITFSERARMTSVGEAATLDHNAPVTTFTRWRTYLGAYYNPSKHFEFRAELGNEARIYLTPPTAKTAFNEIFFNQLYVDWKDIADLPIDLRVGRQNIMFDEGFIMVDGNPLVGSRSDYFNAAKATFRFNENNNLSAVFVYNPHRDKLLPVFNEGDHYQPLEEQTNNGAALYYKGHLNPVDLSAYYFYKNYFKNATAPDAETHVVGARANVALPGNDFHFISEFAYQFGKVGNNDRRSWGGYSRLEYNIGRYLYVLDQLSIGGIYLSGDDPSTPTVEGFDPMWNRWTPWGESYVYTLGAETGKISYWSNIGSINAGFKATLAPNVHLNANYMHLMAMQLHPGSAFTSGGGKTRGDLYYARISYQINPHWSGHLHFEHFNPGNYYFKGADNFNWVRFELMYKL</sequence>
<dbReference type="SUPFAM" id="SSF56935">
    <property type="entry name" value="Porins"/>
    <property type="match status" value="1"/>
</dbReference>
<dbReference type="Pfam" id="PF13372">
    <property type="entry name" value="Alginate_exp"/>
    <property type="match status" value="1"/>
</dbReference>
<evidence type="ECO:0000313" key="3">
    <source>
        <dbReference type="EMBL" id="ETK01074.1"/>
    </source>
</evidence>
<evidence type="ECO:0000256" key="1">
    <source>
        <dbReference type="SAM" id="SignalP"/>
    </source>
</evidence>
<feature type="domain" description="Alginate export" evidence="2">
    <location>
        <begin position="92"/>
        <end position="417"/>
    </location>
</feature>
<proteinExistence type="predicted"/>
<keyword evidence="1" id="KW-0732">Signal</keyword>
<dbReference type="Proteomes" id="UP000018837">
    <property type="component" value="Unassembled WGS sequence"/>
</dbReference>
<organism evidence="3 4">
    <name type="scientific">Tannerella sp. oral taxon BU063 isolate Cell 2</name>
    <dbReference type="NCBI Taxonomy" id="1411148"/>
    <lineage>
        <taxon>Bacteria</taxon>
        <taxon>Pseudomonadati</taxon>
        <taxon>Bacteroidota</taxon>
        <taxon>Bacteroidia</taxon>
        <taxon>Bacteroidales</taxon>
        <taxon>Tannerellaceae</taxon>
        <taxon>Tannerella</taxon>
    </lineage>
</organism>
<dbReference type="AlphaFoldDB" id="W2C1J1"/>
<feature type="signal peptide" evidence="1">
    <location>
        <begin position="1"/>
        <end position="20"/>
    </location>
</feature>
<comment type="caution">
    <text evidence="3">The sequence shown here is derived from an EMBL/GenBank/DDBJ whole genome shotgun (WGS) entry which is preliminary data.</text>
</comment>
<protein>
    <recommendedName>
        <fullName evidence="2">Alginate export domain-containing protein</fullName>
    </recommendedName>
</protein>
<reference evidence="3 4" key="1">
    <citation type="submission" date="2013-11" db="EMBL/GenBank/DDBJ databases">
        <title>Single cell genomics of uncultured Tannerella BU063 (oral taxon 286).</title>
        <authorList>
            <person name="Beall C.J."/>
            <person name="Campbell A.G."/>
            <person name="Griffen A.L."/>
            <person name="Podar M."/>
            <person name="Leys E.J."/>
        </authorList>
    </citation>
    <scope>NUCLEOTIDE SEQUENCE [LARGE SCALE GENOMIC DNA]</scope>
    <source>
        <strain evidence="3">Cell 2</strain>
    </source>
</reference>
<accession>W2C1J1</accession>
<name>W2C1J1_9BACT</name>
<evidence type="ECO:0000313" key="4">
    <source>
        <dbReference type="Proteomes" id="UP000018837"/>
    </source>
</evidence>
<dbReference type="EMBL" id="AYUF01000492">
    <property type="protein sequence ID" value="ETK01074.1"/>
    <property type="molecule type" value="Genomic_DNA"/>
</dbReference>
<dbReference type="InterPro" id="IPR025388">
    <property type="entry name" value="Alginate_export_dom"/>
</dbReference>
<gene>
    <name evidence="3" type="ORF">N425_11950</name>
</gene>
<dbReference type="PATRIC" id="fig|1411148.3.peg.1971"/>